<reference evidence="1" key="1">
    <citation type="submission" date="2018-11" db="EMBL/GenBank/DDBJ databases">
        <authorList>
            <consortium name="Pathogen Informatics"/>
        </authorList>
    </citation>
    <scope>NUCLEOTIDE SEQUENCE</scope>
</reference>
<name>A0A3S4ZQF3_9PLAT</name>
<keyword evidence="2" id="KW-1185">Reference proteome</keyword>
<evidence type="ECO:0000313" key="2">
    <source>
        <dbReference type="Proteomes" id="UP000784294"/>
    </source>
</evidence>
<dbReference type="Proteomes" id="UP000784294">
    <property type="component" value="Unassembled WGS sequence"/>
</dbReference>
<comment type="caution">
    <text evidence="1">The sequence shown here is derived from an EMBL/GenBank/DDBJ whole genome shotgun (WGS) entry which is preliminary data.</text>
</comment>
<dbReference type="EMBL" id="CAAALY010031667">
    <property type="protein sequence ID" value="VEL17228.1"/>
    <property type="molecule type" value="Genomic_DNA"/>
</dbReference>
<dbReference type="AlphaFoldDB" id="A0A3S4ZQF3"/>
<protein>
    <submittedName>
        <fullName evidence="1">Uncharacterized protein</fullName>
    </submittedName>
</protein>
<gene>
    <name evidence="1" type="ORF">PXEA_LOCUS10668</name>
</gene>
<evidence type="ECO:0000313" key="1">
    <source>
        <dbReference type="EMBL" id="VEL17228.1"/>
    </source>
</evidence>
<sequence length="123" mass="13883">MRSTKPVELYSVDGGQLLEEGMPVPADIRERDRLFKIAPKPQSISAFQQPSFCRCSSAHFEVPLQNFYCPTFPLLLSGSNRYTDRIKPPLKDRPDSPSFIAPQACGLACINRYTGKYLLHHDP</sequence>
<proteinExistence type="predicted"/>
<organism evidence="1 2">
    <name type="scientific">Protopolystoma xenopodis</name>
    <dbReference type="NCBI Taxonomy" id="117903"/>
    <lineage>
        <taxon>Eukaryota</taxon>
        <taxon>Metazoa</taxon>
        <taxon>Spiralia</taxon>
        <taxon>Lophotrochozoa</taxon>
        <taxon>Platyhelminthes</taxon>
        <taxon>Monogenea</taxon>
        <taxon>Polyopisthocotylea</taxon>
        <taxon>Polystomatidea</taxon>
        <taxon>Polystomatidae</taxon>
        <taxon>Protopolystoma</taxon>
    </lineage>
</organism>
<accession>A0A3S4ZQF3</accession>